<evidence type="ECO:0000313" key="8">
    <source>
        <dbReference type="EMBL" id="PWA31193.1"/>
    </source>
</evidence>
<evidence type="ECO:0000256" key="6">
    <source>
        <dbReference type="SAM" id="MobiDB-lite"/>
    </source>
</evidence>
<comment type="caution">
    <text evidence="8">The sequence shown here is derived from an EMBL/GenBank/DDBJ whole genome shotgun (WGS) entry which is preliminary data.</text>
</comment>
<dbReference type="GO" id="GO:0007155">
    <property type="term" value="P:cell adhesion"/>
    <property type="evidence" value="ECO:0007669"/>
    <property type="project" value="UniProtKB-KW"/>
</dbReference>
<proteinExistence type="predicted"/>
<sequence length="533" mass="56268">TIIDCPIRLFFTIDTSETIALQESPPGSLVENIKEFMKIFAQKLEDEEYRGQIQITWSFGGLHFSQKQVLFSQFTSKQSFIRNLSQIKYLGKGTYIDCALTNMTHQMTYSGTQAVLFSVIITDGHVTGSPCGGIKVAGDRARDQGIHIFSVAASRSIDELGMREIAGSPTEVYRDDYIVMEIVNGRPRMNTETIDRIIKVMKYQAYLQCYKPTCLAVPGIPGRKGASGQKGIKGDRGFKGPKGQKGNQGEIGFKGEKGAAGSPGRNGTNGQKVSGDACYVFKARDTRDMFTDLRKFQGKIGRIGAPGCKGDPGEKGPDGYPGDPGDSGISGKTGEKGDTGFPGKMGPPGPVGNPGLKGISGKPGLTGEAGTRGDPGRKGAPGQDGAPGPKGDRGASGDRGRPGEDGVRGAKGNQGLPGPRGRPGEPGSAGAKGTVGPPGDPGLRGDPGPPGPQVLDARVKVNCVLCREREEIRAREDPEGAEVNAVQKGSQELKEHQESLGNQGSQESQEREDPRETLEKMGVQGQLGILGSL</sequence>
<feature type="region of interest" description="Disordered" evidence="6">
    <location>
        <begin position="300"/>
        <end position="455"/>
    </location>
</feature>
<feature type="compositionally biased region" description="Low complexity" evidence="6">
    <location>
        <begin position="318"/>
        <end position="332"/>
    </location>
</feature>
<dbReference type="EMBL" id="NHOQ01000293">
    <property type="protein sequence ID" value="PWA31193.1"/>
    <property type="molecule type" value="Genomic_DNA"/>
</dbReference>
<gene>
    <name evidence="8" type="ORF">CCH79_00002865</name>
</gene>
<dbReference type="STRING" id="33528.ENSGAFP00000015809"/>
<feature type="domain" description="VWFA" evidence="7">
    <location>
        <begin position="8"/>
        <end position="197"/>
    </location>
</feature>
<dbReference type="PANTHER" id="PTHR24023">
    <property type="entry name" value="COLLAGEN ALPHA"/>
    <property type="match status" value="1"/>
</dbReference>
<comment type="subcellular location">
    <subcellularLocation>
        <location evidence="1">Secreted</location>
        <location evidence="1">Extracellular space</location>
        <location evidence="1">Extracellular matrix</location>
    </subcellularLocation>
</comment>
<organism evidence="8 9">
    <name type="scientific">Gambusia affinis</name>
    <name type="common">Western mosquitofish</name>
    <name type="synonym">Heterandria affinis</name>
    <dbReference type="NCBI Taxonomy" id="33528"/>
    <lineage>
        <taxon>Eukaryota</taxon>
        <taxon>Metazoa</taxon>
        <taxon>Chordata</taxon>
        <taxon>Craniata</taxon>
        <taxon>Vertebrata</taxon>
        <taxon>Euteleostomi</taxon>
        <taxon>Actinopterygii</taxon>
        <taxon>Neopterygii</taxon>
        <taxon>Teleostei</taxon>
        <taxon>Neoteleostei</taxon>
        <taxon>Acanthomorphata</taxon>
        <taxon>Ovalentaria</taxon>
        <taxon>Atherinomorphae</taxon>
        <taxon>Cyprinodontiformes</taxon>
        <taxon>Poeciliidae</taxon>
        <taxon>Poeciliinae</taxon>
        <taxon>Gambusia</taxon>
    </lineage>
</organism>
<name>A0A315W587_GAMAF</name>
<evidence type="ECO:0000259" key="7">
    <source>
        <dbReference type="PROSITE" id="PS50234"/>
    </source>
</evidence>
<keyword evidence="4" id="KW-0677">Repeat</keyword>
<accession>A0A315W587</accession>
<reference evidence="8 9" key="1">
    <citation type="journal article" date="2018" name="G3 (Bethesda)">
        <title>A High-Quality Reference Genome for the Invasive Mosquitofish Gambusia affinis Using a Chicago Library.</title>
        <authorList>
            <person name="Hoffberg S.L."/>
            <person name="Troendle N.J."/>
            <person name="Glenn T.C."/>
            <person name="Mahmud O."/>
            <person name="Louha S."/>
            <person name="Chalopin D."/>
            <person name="Bennetzen J.L."/>
            <person name="Mauricio R."/>
        </authorList>
    </citation>
    <scope>NUCLEOTIDE SEQUENCE [LARGE SCALE GENOMIC DNA]</scope>
    <source>
        <strain evidence="8">NE01/NJP1002.9</strain>
        <tissue evidence="8">Muscle</tissue>
    </source>
</reference>
<evidence type="ECO:0000313" key="9">
    <source>
        <dbReference type="Proteomes" id="UP000250572"/>
    </source>
</evidence>
<feature type="compositionally biased region" description="Basic and acidic residues" evidence="6">
    <location>
        <begin position="508"/>
        <end position="519"/>
    </location>
</feature>
<dbReference type="InterPro" id="IPR050149">
    <property type="entry name" value="Collagen_superfamily"/>
</dbReference>
<keyword evidence="3" id="KW-0272">Extracellular matrix</keyword>
<evidence type="ECO:0000256" key="5">
    <source>
        <dbReference type="ARBA" id="ARBA00022889"/>
    </source>
</evidence>
<dbReference type="GO" id="GO:0030020">
    <property type="term" value="F:extracellular matrix structural constituent conferring tensile strength"/>
    <property type="evidence" value="ECO:0007669"/>
    <property type="project" value="TreeGrafter"/>
</dbReference>
<feature type="compositionally biased region" description="Low complexity" evidence="6">
    <location>
        <begin position="413"/>
        <end position="429"/>
    </location>
</feature>
<dbReference type="AlphaFoldDB" id="A0A315W587"/>
<dbReference type="InterPro" id="IPR008160">
    <property type="entry name" value="Collagen"/>
</dbReference>
<keyword evidence="2" id="KW-0964">Secreted</keyword>
<dbReference type="PROSITE" id="PS50234">
    <property type="entry name" value="VWFA"/>
    <property type="match status" value="1"/>
</dbReference>
<dbReference type="Gene3D" id="3.40.50.410">
    <property type="entry name" value="von Willebrand factor, type A domain"/>
    <property type="match status" value="1"/>
</dbReference>
<dbReference type="GO" id="GO:0005615">
    <property type="term" value="C:extracellular space"/>
    <property type="evidence" value="ECO:0007669"/>
    <property type="project" value="TreeGrafter"/>
</dbReference>
<dbReference type="GO" id="GO:0030198">
    <property type="term" value="P:extracellular matrix organization"/>
    <property type="evidence" value="ECO:0007669"/>
    <property type="project" value="TreeGrafter"/>
</dbReference>
<evidence type="ECO:0000256" key="4">
    <source>
        <dbReference type="ARBA" id="ARBA00022737"/>
    </source>
</evidence>
<feature type="non-terminal residue" evidence="8">
    <location>
        <position position="533"/>
    </location>
</feature>
<dbReference type="FunFam" id="3.40.50.410:FF:000026">
    <property type="entry name" value="Collagen, type VI, alpha 1"/>
    <property type="match status" value="1"/>
</dbReference>
<dbReference type="Proteomes" id="UP000250572">
    <property type="component" value="Unassembled WGS sequence"/>
</dbReference>
<dbReference type="SMART" id="SM00327">
    <property type="entry name" value="VWA"/>
    <property type="match status" value="1"/>
</dbReference>
<feature type="region of interest" description="Disordered" evidence="6">
    <location>
        <begin position="471"/>
        <end position="533"/>
    </location>
</feature>
<dbReference type="GO" id="GO:0031012">
    <property type="term" value="C:extracellular matrix"/>
    <property type="evidence" value="ECO:0007669"/>
    <property type="project" value="TreeGrafter"/>
</dbReference>
<dbReference type="InterPro" id="IPR036465">
    <property type="entry name" value="vWFA_dom_sf"/>
</dbReference>
<feature type="non-terminal residue" evidence="8">
    <location>
        <position position="1"/>
    </location>
</feature>
<keyword evidence="9" id="KW-1185">Reference proteome</keyword>
<evidence type="ECO:0000256" key="1">
    <source>
        <dbReference type="ARBA" id="ARBA00004498"/>
    </source>
</evidence>
<dbReference type="PANTHER" id="PTHR24023:SF914">
    <property type="entry name" value="OTOLIN-1"/>
    <property type="match status" value="1"/>
</dbReference>
<evidence type="ECO:0000256" key="3">
    <source>
        <dbReference type="ARBA" id="ARBA00022530"/>
    </source>
</evidence>
<protein>
    <recommendedName>
        <fullName evidence="7">VWFA domain-containing protein</fullName>
    </recommendedName>
</protein>
<dbReference type="InterPro" id="IPR002035">
    <property type="entry name" value="VWF_A"/>
</dbReference>
<feature type="compositionally biased region" description="Basic and acidic residues" evidence="6">
    <location>
        <begin position="390"/>
        <end position="408"/>
    </location>
</feature>
<dbReference type="Pfam" id="PF00092">
    <property type="entry name" value="VWA"/>
    <property type="match status" value="1"/>
</dbReference>
<feature type="region of interest" description="Disordered" evidence="6">
    <location>
        <begin position="224"/>
        <end position="273"/>
    </location>
</feature>
<dbReference type="Pfam" id="PF01391">
    <property type="entry name" value="Collagen"/>
    <property type="match status" value="3"/>
</dbReference>
<evidence type="ECO:0000256" key="2">
    <source>
        <dbReference type="ARBA" id="ARBA00022525"/>
    </source>
</evidence>
<keyword evidence="5" id="KW-0130">Cell adhesion</keyword>
<dbReference type="SUPFAM" id="SSF53300">
    <property type="entry name" value="vWA-like"/>
    <property type="match status" value="1"/>
</dbReference>